<accession>A0A0F9ANA5</accession>
<protein>
    <submittedName>
        <fullName evidence="1">Uncharacterized protein</fullName>
    </submittedName>
</protein>
<reference evidence="1" key="1">
    <citation type="journal article" date="2015" name="Nature">
        <title>Complex archaea that bridge the gap between prokaryotes and eukaryotes.</title>
        <authorList>
            <person name="Spang A."/>
            <person name="Saw J.H."/>
            <person name="Jorgensen S.L."/>
            <person name="Zaremba-Niedzwiedzka K."/>
            <person name="Martijn J."/>
            <person name="Lind A.E."/>
            <person name="van Eijk R."/>
            <person name="Schleper C."/>
            <person name="Guy L."/>
            <person name="Ettema T.J."/>
        </authorList>
    </citation>
    <scope>NUCLEOTIDE SEQUENCE</scope>
</reference>
<evidence type="ECO:0000313" key="1">
    <source>
        <dbReference type="EMBL" id="KKL10850.1"/>
    </source>
</evidence>
<organism evidence="1">
    <name type="scientific">marine sediment metagenome</name>
    <dbReference type="NCBI Taxonomy" id="412755"/>
    <lineage>
        <taxon>unclassified sequences</taxon>
        <taxon>metagenomes</taxon>
        <taxon>ecological metagenomes</taxon>
    </lineage>
</organism>
<comment type="caution">
    <text evidence="1">The sequence shown here is derived from an EMBL/GenBank/DDBJ whole genome shotgun (WGS) entry which is preliminary data.</text>
</comment>
<name>A0A0F9ANA5_9ZZZZ</name>
<dbReference type="EMBL" id="LAZR01041897">
    <property type="protein sequence ID" value="KKL10850.1"/>
    <property type="molecule type" value="Genomic_DNA"/>
</dbReference>
<proteinExistence type="predicted"/>
<sequence length="121" mass="13847">MQTHGETHPAAKLDEDIVRYCRIMVRQGDATCAGLAVIFEISQSGMWMAVHGGTWNHLPNAVPYSGPWRGGGVRLKRWRRRRCLVCEDVFRCARSDARYCSGACRSLMHYSKVREWPNGHR</sequence>
<dbReference type="AlphaFoldDB" id="A0A0F9ANA5"/>
<gene>
    <name evidence="1" type="ORF">LCGC14_2551680</name>
</gene>